<evidence type="ECO:0000313" key="1">
    <source>
        <dbReference type="EMBL" id="MDI6452823.1"/>
    </source>
</evidence>
<protein>
    <recommendedName>
        <fullName evidence="3">Transcription elongation factor GreA/GreB C-terminal domain-containing protein</fullName>
    </recommendedName>
</protein>
<dbReference type="Proteomes" id="UP001431532">
    <property type="component" value="Unassembled WGS sequence"/>
</dbReference>
<dbReference type="AlphaFoldDB" id="A0AAW6U9J5"/>
<reference evidence="1" key="1">
    <citation type="submission" date="2023-05" db="EMBL/GenBank/DDBJ databases">
        <title>Mariniplasma microaerophilum sp. nov., a novel anaerobic mollicute isolated from terrestrial mud volcano, Taman Peninsula, Russia.</title>
        <authorList>
            <person name="Khomyakova M.A."/>
            <person name="Merkel A.Y."/>
            <person name="Slobodkin A.I."/>
        </authorList>
    </citation>
    <scope>NUCLEOTIDE SEQUENCE</scope>
    <source>
        <strain evidence="1">M4Ah</strain>
    </source>
</reference>
<dbReference type="RefSeq" id="WP_282839248.1">
    <property type="nucleotide sequence ID" value="NZ_JASCXW010000011.1"/>
</dbReference>
<gene>
    <name evidence="1" type="ORF">QJ521_04535</name>
</gene>
<keyword evidence="2" id="KW-1185">Reference proteome</keyword>
<sequence length="130" mass="15101">MKKEDKKLIKNIKKTAKEQVEKVKEYVKDIDTKVSESKDFKRYSVEVKRMNTNALNLGAQLYGVLNQDELTLTYRVKDEYKVNEIIEIGSSMYQVSTIRTGLVLFPVNVDGEEHEIECRVAELKKIDKVE</sequence>
<evidence type="ECO:0000313" key="2">
    <source>
        <dbReference type="Proteomes" id="UP001431532"/>
    </source>
</evidence>
<comment type="caution">
    <text evidence="1">The sequence shown here is derived from an EMBL/GenBank/DDBJ whole genome shotgun (WGS) entry which is preliminary data.</text>
</comment>
<dbReference type="EMBL" id="JASCXW010000011">
    <property type="protein sequence ID" value="MDI6452823.1"/>
    <property type="molecule type" value="Genomic_DNA"/>
</dbReference>
<proteinExistence type="predicted"/>
<accession>A0AAW6U9J5</accession>
<evidence type="ECO:0008006" key="3">
    <source>
        <dbReference type="Google" id="ProtNLM"/>
    </source>
</evidence>
<name>A0AAW6U9J5_9MOLU</name>
<organism evidence="1 2">
    <name type="scientific">Peloplasma aerotolerans</name>
    <dbReference type="NCBI Taxonomy" id="3044389"/>
    <lineage>
        <taxon>Bacteria</taxon>
        <taxon>Bacillati</taxon>
        <taxon>Mycoplasmatota</taxon>
        <taxon>Mollicutes</taxon>
        <taxon>Acholeplasmatales</taxon>
        <taxon>Acholeplasmataceae</taxon>
        <taxon>Peloplasma</taxon>
    </lineage>
</organism>